<dbReference type="AlphaFoldDB" id="A0A7M7GHN5"/>
<feature type="domain" description="C2H2-type" evidence="7">
    <location>
        <begin position="654"/>
        <end position="681"/>
    </location>
</feature>
<evidence type="ECO:0000256" key="3">
    <source>
        <dbReference type="ARBA" id="ARBA00022771"/>
    </source>
</evidence>
<evidence type="ECO:0000313" key="8">
    <source>
        <dbReference type="EnsemblMetazoa" id="XP_003729970"/>
    </source>
</evidence>
<dbReference type="Pfam" id="PF00096">
    <property type="entry name" value="zf-C2H2"/>
    <property type="match status" value="1"/>
</dbReference>
<reference evidence="8" key="2">
    <citation type="submission" date="2021-01" db="UniProtKB">
        <authorList>
            <consortium name="EnsemblMetazoa"/>
        </authorList>
    </citation>
    <scope>IDENTIFICATION</scope>
</reference>
<evidence type="ECO:0000256" key="1">
    <source>
        <dbReference type="ARBA" id="ARBA00022723"/>
    </source>
</evidence>
<dbReference type="PROSITE" id="PS50157">
    <property type="entry name" value="ZINC_FINGER_C2H2_2"/>
    <property type="match status" value="8"/>
</dbReference>
<organism evidence="8 9">
    <name type="scientific">Strongylocentrotus purpuratus</name>
    <name type="common">Purple sea urchin</name>
    <dbReference type="NCBI Taxonomy" id="7668"/>
    <lineage>
        <taxon>Eukaryota</taxon>
        <taxon>Metazoa</taxon>
        <taxon>Echinodermata</taxon>
        <taxon>Eleutherozoa</taxon>
        <taxon>Echinozoa</taxon>
        <taxon>Echinoidea</taxon>
        <taxon>Euechinoidea</taxon>
        <taxon>Echinacea</taxon>
        <taxon>Camarodonta</taxon>
        <taxon>Echinidea</taxon>
        <taxon>Strongylocentrotidae</taxon>
        <taxon>Strongylocentrotus</taxon>
    </lineage>
</organism>
<dbReference type="InParanoid" id="A0A7M7GHN5"/>
<feature type="domain" description="C2H2-type" evidence="7">
    <location>
        <begin position="597"/>
        <end position="625"/>
    </location>
</feature>
<dbReference type="EnsemblMetazoa" id="XM_003729922">
    <property type="protein sequence ID" value="XP_003729970"/>
    <property type="gene ID" value="LOC100889453"/>
</dbReference>
<dbReference type="GO" id="GO:0008270">
    <property type="term" value="F:zinc ion binding"/>
    <property type="evidence" value="ECO:0007669"/>
    <property type="project" value="UniProtKB-KW"/>
</dbReference>
<name>A0A7M7GHN5_STRPU</name>
<accession>A0A7M7GHN5</accession>
<evidence type="ECO:0000259" key="7">
    <source>
        <dbReference type="PROSITE" id="PS50157"/>
    </source>
</evidence>
<keyword evidence="9" id="KW-1185">Reference proteome</keyword>
<protein>
    <recommendedName>
        <fullName evidence="7">C2H2-type domain-containing protein</fullName>
    </recommendedName>
</protein>
<feature type="compositionally biased region" description="Polar residues" evidence="6">
    <location>
        <begin position="320"/>
        <end position="330"/>
    </location>
</feature>
<evidence type="ECO:0000256" key="4">
    <source>
        <dbReference type="ARBA" id="ARBA00022833"/>
    </source>
</evidence>
<sequence length="782" mass="86428">MHSDDLPKMAHHTMATSTTMTTTVRHIFEKHVESTLLLVEIHRCKICNFYSSHSGVMSDHVRSSHVTMASEEKDFANISEESSQQQDPDTPLKIVLNDIQNLQCLKSIPKDQVVLKMLCNSRTNDCGVLQPQQTEKEVDGSEMDLARFYDFLITESKLCISEKSSKEATSHLGGDTIERRKQIKVQALSPKVKSDKANSDIGRTRKDGLRDLRTKVEKKEEDTSIAASAIKLDFNRAYESMMAAAKLRSETVEEKGTEKGAGWIPEMPIVDKSLSSGVAVSEGQAPGSDTGQDLPPHVSSEPEAMSEETENVESLKQEKNPPQGSQTIVANSDPLPRTSTDEDMATSSLDKDQGQTPEDGPRPAPQTLPLVMLEGSKLYGSVDFQAIAQRASQSNPEATTITVVQHTGGSRPPTTIHFKKSLKSEAIIPTGESLGIESPFLRKEYTGSKIFACKECHSRYKTANELERHVVKKHQKKKSYLCEICGDALATRSGMKIHIMRKHADTKVLTCNVCDYMTRSSARLTIHQKKHSKQTSEFHCVPCKKSFVTASKLQQHKHSPMHKNAVDPIICEHCGYVTKKRDNFLVHIRKHTGEKPYRCNHCNYAAADGSTLKRHVMARHSSIRPFRCSQCQFSCVDKKGLTVHLRKHTGERPFLCDLCPYAAKRSGALTVHRRTHFHDNKTSVPSPKDDLTIDGGTEVASYVDISDLPITHVPLTSLSPNRSYPAQLSTHTPASSDLTSLPGSHEGMPSNQSATASVQLSAEVIGAQETDQSVGALWQSVS</sequence>
<dbReference type="PANTHER" id="PTHR24379">
    <property type="entry name" value="KRAB AND ZINC FINGER DOMAIN-CONTAINING"/>
    <property type="match status" value="1"/>
</dbReference>
<keyword evidence="1" id="KW-0479">Metal-binding</keyword>
<dbReference type="OrthoDB" id="10067983at2759"/>
<keyword evidence="4" id="KW-0862">Zinc</keyword>
<dbReference type="InterPro" id="IPR013087">
    <property type="entry name" value="Znf_C2H2_type"/>
</dbReference>
<keyword evidence="2" id="KW-0677">Repeat</keyword>
<dbReference type="PANTHER" id="PTHR24379:SF121">
    <property type="entry name" value="C2H2-TYPE DOMAIN-CONTAINING PROTEIN"/>
    <property type="match status" value="1"/>
</dbReference>
<dbReference type="GeneID" id="100889453"/>
<feature type="compositionally biased region" description="Polar residues" evidence="6">
    <location>
        <begin position="724"/>
        <end position="742"/>
    </location>
</feature>
<evidence type="ECO:0000256" key="6">
    <source>
        <dbReference type="SAM" id="MobiDB-lite"/>
    </source>
</evidence>
<dbReference type="GO" id="GO:0000981">
    <property type="term" value="F:DNA-binding transcription factor activity, RNA polymerase II-specific"/>
    <property type="evidence" value="ECO:0000318"/>
    <property type="project" value="GO_Central"/>
</dbReference>
<dbReference type="SMART" id="SM00355">
    <property type="entry name" value="ZnF_C2H2"/>
    <property type="match status" value="9"/>
</dbReference>
<dbReference type="FunFam" id="3.30.160.60:FF:000446">
    <property type="entry name" value="Zinc finger protein"/>
    <property type="match status" value="1"/>
</dbReference>
<evidence type="ECO:0000256" key="5">
    <source>
        <dbReference type="PROSITE-ProRule" id="PRU00042"/>
    </source>
</evidence>
<evidence type="ECO:0000313" key="9">
    <source>
        <dbReference type="Proteomes" id="UP000007110"/>
    </source>
</evidence>
<dbReference type="Gene3D" id="3.30.160.60">
    <property type="entry name" value="Classic Zinc Finger"/>
    <property type="match status" value="6"/>
</dbReference>
<proteinExistence type="predicted"/>
<reference evidence="9" key="1">
    <citation type="submission" date="2015-02" db="EMBL/GenBank/DDBJ databases">
        <title>Genome sequencing for Strongylocentrotus purpuratus.</title>
        <authorList>
            <person name="Murali S."/>
            <person name="Liu Y."/>
            <person name="Vee V."/>
            <person name="English A."/>
            <person name="Wang M."/>
            <person name="Skinner E."/>
            <person name="Han Y."/>
            <person name="Muzny D.M."/>
            <person name="Worley K.C."/>
            <person name="Gibbs R.A."/>
        </authorList>
    </citation>
    <scope>NUCLEOTIDE SEQUENCE</scope>
</reference>
<dbReference type="GO" id="GO:0006357">
    <property type="term" value="P:regulation of transcription by RNA polymerase II"/>
    <property type="evidence" value="ECO:0000318"/>
    <property type="project" value="GO_Central"/>
</dbReference>
<dbReference type="KEGG" id="spu:100889453"/>
<feature type="domain" description="C2H2-type" evidence="7">
    <location>
        <begin position="538"/>
        <end position="567"/>
    </location>
</feature>
<feature type="compositionally biased region" description="Basic and acidic residues" evidence="6">
    <location>
        <begin position="248"/>
        <end position="258"/>
    </location>
</feature>
<feature type="region of interest" description="Disordered" evidence="6">
    <location>
        <begin position="248"/>
        <end position="367"/>
    </location>
</feature>
<dbReference type="SUPFAM" id="SSF57667">
    <property type="entry name" value="beta-beta-alpha zinc fingers"/>
    <property type="match status" value="5"/>
</dbReference>
<feature type="domain" description="C2H2-type" evidence="7">
    <location>
        <begin position="626"/>
        <end position="653"/>
    </location>
</feature>
<dbReference type="RefSeq" id="XP_003729970.3">
    <property type="nucleotide sequence ID" value="XM_003729922.3"/>
</dbReference>
<keyword evidence="3 5" id="KW-0863">Zinc-finger</keyword>
<feature type="domain" description="C2H2-type" evidence="7">
    <location>
        <begin position="480"/>
        <end position="508"/>
    </location>
</feature>
<feature type="region of interest" description="Disordered" evidence="6">
    <location>
        <begin position="724"/>
        <end position="756"/>
    </location>
</feature>
<dbReference type="InterPro" id="IPR036236">
    <property type="entry name" value="Znf_C2H2_sf"/>
</dbReference>
<dbReference type="OMA" id="KCKCCSF"/>
<dbReference type="FunFam" id="3.30.160.60:FF:004147">
    <property type="match status" value="1"/>
</dbReference>
<feature type="domain" description="C2H2-type" evidence="7">
    <location>
        <begin position="509"/>
        <end position="536"/>
    </location>
</feature>
<evidence type="ECO:0000256" key="2">
    <source>
        <dbReference type="ARBA" id="ARBA00022737"/>
    </source>
</evidence>
<feature type="domain" description="C2H2-type" evidence="7">
    <location>
        <begin position="569"/>
        <end position="596"/>
    </location>
</feature>
<feature type="domain" description="C2H2-type" evidence="7">
    <location>
        <begin position="451"/>
        <end position="479"/>
    </location>
</feature>
<dbReference type="Proteomes" id="UP000007110">
    <property type="component" value="Unassembled WGS sequence"/>
</dbReference>
<dbReference type="PROSITE" id="PS00028">
    <property type="entry name" value="ZINC_FINGER_C2H2_1"/>
    <property type="match status" value="4"/>
</dbReference>